<dbReference type="AlphaFoldDB" id="A0A084VXJ6"/>
<sequence length="110" mass="11945">MCGLEASGSTTSTSTAPPTQCSNNNSIAMSNSRASSARDMPLSPPSAASMASSNTMSDRVETSDQRQTPQESSEKPKKKDPYAELEQIIEQFQRTSFPNVQYFSVYNDPP</sequence>
<gene>
    <name evidence="2" type="ORF">ZHAS_00010427</name>
</gene>
<dbReference type="Proteomes" id="UP000030765">
    <property type="component" value="Unassembled WGS sequence"/>
</dbReference>
<feature type="region of interest" description="Disordered" evidence="1">
    <location>
        <begin position="1"/>
        <end position="84"/>
    </location>
</feature>
<proteinExistence type="predicted"/>
<name>A0A084VXJ6_ANOSI</name>
<evidence type="ECO:0000313" key="3">
    <source>
        <dbReference type="EnsemblMetazoa" id="ASIC010427-PA"/>
    </source>
</evidence>
<reference evidence="3" key="2">
    <citation type="submission" date="2020-05" db="UniProtKB">
        <authorList>
            <consortium name="EnsemblMetazoa"/>
        </authorList>
    </citation>
    <scope>IDENTIFICATION</scope>
</reference>
<evidence type="ECO:0000256" key="1">
    <source>
        <dbReference type="SAM" id="MobiDB-lite"/>
    </source>
</evidence>
<protein>
    <submittedName>
        <fullName evidence="2 3">Uncharacterized protein</fullName>
    </submittedName>
</protein>
<feature type="compositionally biased region" description="Low complexity" evidence="1">
    <location>
        <begin position="45"/>
        <end position="57"/>
    </location>
</feature>
<keyword evidence="4" id="KW-1185">Reference proteome</keyword>
<dbReference type="EnsemblMetazoa" id="ASIC010427-RA">
    <property type="protein sequence ID" value="ASIC010427-PA"/>
    <property type="gene ID" value="ASIC010427"/>
</dbReference>
<reference evidence="2 4" key="1">
    <citation type="journal article" date="2014" name="BMC Genomics">
        <title>Genome sequence of Anopheles sinensis provides insight into genetics basis of mosquito competence for malaria parasites.</title>
        <authorList>
            <person name="Zhou D."/>
            <person name="Zhang D."/>
            <person name="Ding G."/>
            <person name="Shi L."/>
            <person name="Hou Q."/>
            <person name="Ye Y."/>
            <person name="Xu Y."/>
            <person name="Zhou H."/>
            <person name="Xiong C."/>
            <person name="Li S."/>
            <person name="Yu J."/>
            <person name="Hong S."/>
            <person name="Yu X."/>
            <person name="Zou P."/>
            <person name="Chen C."/>
            <person name="Chang X."/>
            <person name="Wang W."/>
            <person name="Lv Y."/>
            <person name="Sun Y."/>
            <person name="Ma L."/>
            <person name="Shen B."/>
            <person name="Zhu C."/>
        </authorList>
    </citation>
    <scope>NUCLEOTIDE SEQUENCE [LARGE SCALE GENOMIC DNA]</scope>
</reference>
<organism evidence="2">
    <name type="scientific">Anopheles sinensis</name>
    <name type="common">Mosquito</name>
    <dbReference type="NCBI Taxonomy" id="74873"/>
    <lineage>
        <taxon>Eukaryota</taxon>
        <taxon>Metazoa</taxon>
        <taxon>Ecdysozoa</taxon>
        <taxon>Arthropoda</taxon>
        <taxon>Hexapoda</taxon>
        <taxon>Insecta</taxon>
        <taxon>Pterygota</taxon>
        <taxon>Neoptera</taxon>
        <taxon>Endopterygota</taxon>
        <taxon>Diptera</taxon>
        <taxon>Nematocera</taxon>
        <taxon>Culicoidea</taxon>
        <taxon>Culicidae</taxon>
        <taxon>Anophelinae</taxon>
        <taxon>Anopheles</taxon>
    </lineage>
</organism>
<feature type="compositionally biased region" description="Polar residues" evidence="1">
    <location>
        <begin position="16"/>
        <end position="35"/>
    </location>
</feature>
<dbReference type="EMBL" id="KE525212">
    <property type="protein sequence ID" value="KFB42690.1"/>
    <property type="molecule type" value="Genomic_DNA"/>
</dbReference>
<dbReference type="VEuPathDB" id="VectorBase:ASIC010427"/>
<feature type="compositionally biased region" description="Basic and acidic residues" evidence="1">
    <location>
        <begin position="72"/>
        <end position="82"/>
    </location>
</feature>
<evidence type="ECO:0000313" key="2">
    <source>
        <dbReference type="EMBL" id="KFB42690.1"/>
    </source>
</evidence>
<evidence type="ECO:0000313" key="4">
    <source>
        <dbReference type="Proteomes" id="UP000030765"/>
    </source>
</evidence>
<dbReference type="EMBL" id="ATLV01018081">
    <property type="status" value="NOT_ANNOTATED_CDS"/>
    <property type="molecule type" value="Genomic_DNA"/>
</dbReference>
<accession>A0A084VXJ6</accession>